<keyword evidence="7 8" id="KW-0472">Membrane</keyword>
<sequence>MASYLIPFTAAFILGVSKSGLKGMGIVVVTLMALAHGAKASTGILLPLLIFADVLAVLYYNRHARWKYLFRFLPWMIGGVLVAVFVGKDLPEYIFKKGMAVIIIISVIIMFFWERYDKKNIPNKLWFIGTTGFAAGFTTMIGNLAGAFTNIFFMATRIPKNEFIGTAAWLFFIINLFKLPFHIFSWHTINTQSLTIDLYLIPGVILGFIIGLKVVKQFKDHQYRKFILIITAIGGLVILFK</sequence>
<dbReference type="Pfam" id="PF01925">
    <property type="entry name" value="TauE"/>
    <property type="match status" value="1"/>
</dbReference>
<feature type="transmembrane region" description="Helical" evidence="8">
    <location>
        <begin position="196"/>
        <end position="215"/>
    </location>
</feature>
<feature type="transmembrane region" description="Helical" evidence="8">
    <location>
        <begin position="125"/>
        <end position="151"/>
    </location>
</feature>
<evidence type="ECO:0000256" key="6">
    <source>
        <dbReference type="ARBA" id="ARBA00022989"/>
    </source>
</evidence>
<comment type="similarity">
    <text evidence="2 8">Belongs to the 4-toluene sulfonate uptake permease (TSUP) (TC 2.A.102) family.</text>
</comment>
<keyword evidence="4 8" id="KW-1003">Cell membrane</keyword>
<evidence type="ECO:0000313" key="9">
    <source>
        <dbReference type="EMBL" id="EZH74059.1"/>
    </source>
</evidence>
<dbReference type="AlphaFoldDB" id="A0A023BVW6"/>
<dbReference type="InterPro" id="IPR002781">
    <property type="entry name" value="TM_pro_TauE-like"/>
</dbReference>
<dbReference type="STRING" id="1317122.ATO12_14380"/>
<keyword evidence="3" id="KW-0813">Transport</keyword>
<evidence type="ECO:0000256" key="4">
    <source>
        <dbReference type="ARBA" id="ARBA00022475"/>
    </source>
</evidence>
<keyword evidence="10" id="KW-1185">Reference proteome</keyword>
<dbReference type="RefSeq" id="WP_034241578.1">
    <property type="nucleotide sequence ID" value="NZ_AQRA01000004.1"/>
</dbReference>
<evidence type="ECO:0000256" key="7">
    <source>
        <dbReference type="ARBA" id="ARBA00023136"/>
    </source>
</evidence>
<dbReference type="PANTHER" id="PTHR30269">
    <property type="entry name" value="TRANSMEMBRANE PROTEIN YFCA"/>
    <property type="match status" value="1"/>
</dbReference>
<dbReference type="EMBL" id="AQRA01000004">
    <property type="protein sequence ID" value="EZH74059.1"/>
    <property type="molecule type" value="Genomic_DNA"/>
</dbReference>
<feature type="transmembrane region" description="Helical" evidence="8">
    <location>
        <begin position="163"/>
        <end position="184"/>
    </location>
</feature>
<evidence type="ECO:0000256" key="3">
    <source>
        <dbReference type="ARBA" id="ARBA00022448"/>
    </source>
</evidence>
<dbReference type="OrthoDB" id="9801058at2"/>
<feature type="transmembrane region" description="Helical" evidence="8">
    <location>
        <begin position="21"/>
        <end position="38"/>
    </location>
</feature>
<keyword evidence="6 8" id="KW-1133">Transmembrane helix</keyword>
<keyword evidence="5 8" id="KW-0812">Transmembrane</keyword>
<proteinExistence type="inferred from homology"/>
<dbReference type="PANTHER" id="PTHR30269:SF23">
    <property type="entry name" value="MEMBRANE TRANSPORTER PROTEIN YDHB-RELATED"/>
    <property type="match status" value="1"/>
</dbReference>
<accession>A0A023BVW6</accession>
<feature type="transmembrane region" description="Helical" evidence="8">
    <location>
        <begin position="93"/>
        <end position="113"/>
    </location>
</feature>
<name>A0A023BVW6_9FLAO</name>
<dbReference type="InterPro" id="IPR052017">
    <property type="entry name" value="TSUP"/>
</dbReference>
<comment type="caution">
    <text evidence="9">The sequence shown here is derived from an EMBL/GenBank/DDBJ whole genome shotgun (WGS) entry which is preliminary data.</text>
</comment>
<evidence type="ECO:0000313" key="10">
    <source>
        <dbReference type="Proteomes" id="UP000023541"/>
    </source>
</evidence>
<dbReference type="eggNOG" id="COG0730">
    <property type="taxonomic scope" value="Bacteria"/>
</dbReference>
<feature type="transmembrane region" description="Helical" evidence="8">
    <location>
        <begin position="44"/>
        <end position="61"/>
    </location>
</feature>
<organism evidence="9 10">
    <name type="scientific">Aquimarina atlantica</name>
    <dbReference type="NCBI Taxonomy" id="1317122"/>
    <lineage>
        <taxon>Bacteria</taxon>
        <taxon>Pseudomonadati</taxon>
        <taxon>Bacteroidota</taxon>
        <taxon>Flavobacteriia</taxon>
        <taxon>Flavobacteriales</taxon>
        <taxon>Flavobacteriaceae</taxon>
        <taxon>Aquimarina</taxon>
    </lineage>
</organism>
<comment type="subcellular location">
    <subcellularLocation>
        <location evidence="1 8">Cell membrane</location>
        <topology evidence="1 8">Multi-pass membrane protein</topology>
    </subcellularLocation>
</comment>
<feature type="transmembrane region" description="Helical" evidence="8">
    <location>
        <begin position="221"/>
        <end position="240"/>
    </location>
</feature>
<evidence type="ECO:0000256" key="8">
    <source>
        <dbReference type="RuleBase" id="RU363041"/>
    </source>
</evidence>
<protein>
    <recommendedName>
        <fullName evidence="8">Probable membrane transporter protein</fullName>
    </recommendedName>
</protein>
<dbReference type="Proteomes" id="UP000023541">
    <property type="component" value="Unassembled WGS sequence"/>
</dbReference>
<evidence type="ECO:0000256" key="2">
    <source>
        <dbReference type="ARBA" id="ARBA00009142"/>
    </source>
</evidence>
<dbReference type="GO" id="GO:0005886">
    <property type="term" value="C:plasma membrane"/>
    <property type="evidence" value="ECO:0007669"/>
    <property type="project" value="UniProtKB-SubCell"/>
</dbReference>
<evidence type="ECO:0000256" key="5">
    <source>
        <dbReference type="ARBA" id="ARBA00022692"/>
    </source>
</evidence>
<reference evidence="9 10" key="1">
    <citation type="submission" date="2014-04" db="EMBL/GenBank/DDBJ databases">
        <title>Aquimarina sp. 22II-S11-z7 Genome Sequencing.</title>
        <authorList>
            <person name="Lai Q."/>
        </authorList>
    </citation>
    <scope>NUCLEOTIDE SEQUENCE [LARGE SCALE GENOMIC DNA]</scope>
    <source>
        <strain evidence="9 10">22II-S11-z7</strain>
    </source>
</reference>
<feature type="transmembrane region" description="Helical" evidence="8">
    <location>
        <begin position="68"/>
        <end position="87"/>
    </location>
</feature>
<gene>
    <name evidence="9" type="ORF">ATO12_14380</name>
</gene>
<evidence type="ECO:0000256" key="1">
    <source>
        <dbReference type="ARBA" id="ARBA00004651"/>
    </source>
</evidence>